<evidence type="ECO:0000256" key="3">
    <source>
        <dbReference type="ARBA" id="ARBA00022741"/>
    </source>
</evidence>
<comment type="caution">
    <text evidence="10">The sequence shown here is derived from an EMBL/GenBank/DDBJ whole genome shotgun (WGS) entry which is preliminary data.</text>
</comment>
<comment type="subcellular location">
    <subcellularLocation>
        <location evidence="1">Endosome membrane</location>
        <topology evidence="1">Peripheral membrane protein</topology>
    </subcellularLocation>
</comment>
<dbReference type="Proteomes" id="UP001295684">
    <property type="component" value="Unassembled WGS sequence"/>
</dbReference>
<evidence type="ECO:0000313" key="11">
    <source>
        <dbReference type="Proteomes" id="UP001295684"/>
    </source>
</evidence>
<dbReference type="Gene3D" id="3.40.50.300">
    <property type="entry name" value="P-loop containing nucleotide triphosphate hydrolases"/>
    <property type="match status" value="1"/>
</dbReference>
<dbReference type="SUPFAM" id="SSF116846">
    <property type="entry name" value="MIT domain"/>
    <property type="match status" value="1"/>
</dbReference>
<dbReference type="InterPro" id="IPR041569">
    <property type="entry name" value="AAA_lid_3"/>
</dbReference>
<keyword evidence="3 7" id="KW-0547">Nucleotide-binding</keyword>
<dbReference type="GO" id="GO:0016197">
    <property type="term" value="P:endosomal transport"/>
    <property type="evidence" value="ECO:0007669"/>
    <property type="project" value="TreeGrafter"/>
</dbReference>
<keyword evidence="5 7" id="KW-0067">ATP-binding</keyword>
<proteinExistence type="inferred from homology"/>
<comment type="similarity">
    <text evidence="2 7">Belongs to the AAA ATPase family.</text>
</comment>
<evidence type="ECO:0000313" key="10">
    <source>
        <dbReference type="EMBL" id="CAI2366851.1"/>
    </source>
</evidence>
<dbReference type="Gene3D" id="1.20.58.80">
    <property type="entry name" value="Phosphotransferase system, lactose/cellobiose-type IIA subunit"/>
    <property type="match status" value="1"/>
</dbReference>
<feature type="region of interest" description="Disordered" evidence="8">
    <location>
        <begin position="83"/>
        <end position="109"/>
    </location>
</feature>
<dbReference type="InterPro" id="IPR015415">
    <property type="entry name" value="Spast_Vps4_C"/>
</dbReference>
<dbReference type="Pfam" id="PF09336">
    <property type="entry name" value="Vps4_C"/>
    <property type="match status" value="1"/>
</dbReference>
<evidence type="ECO:0000256" key="6">
    <source>
        <dbReference type="ARBA" id="ARBA00023136"/>
    </source>
</evidence>
<name>A0AAD1XDQ1_EUPCR</name>
<dbReference type="FunFam" id="3.40.50.300:FF:000043">
    <property type="entry name" value="Vacuolar protein sorting-associated protein 4"/>
    <property type="match status" value="1"/>
</dbReference>
<dbReference type="Pfam" id="PF00004">
    <property type="entry name" value="AAA"/>
    <property type="match status" value="1"/>
</dbReference>
<evidence type="ECO:0000256" key="1">
    <source>
        <dbReference type="ARBA" id="ARBA00004481"/>
    </source>
</evidence>
<dbReference type="PANTHER" id="PTHR23074:SF83">
    <property type="entry name" value="VACUOLAR PROTEIN SORTING-ASSOCIATED PROTEIN 4A"/>
    <property type="match status" value="1"/>
</dbReference>
<keyword evidence="11" id="KW-1185">Reference proteome</keyword>
<evidence type="ECO:0000256" key="2">
    <source>
        <dbReference type="ARBA" id="ARBA00006914"/>
    </source>
</evidence>
<dbReference type="EMBL" id="CAMPGE010007935">
    <property type="protein sequence ID" value="CAI2366851.1"/>
    <property type="molecule type" value="Genomic_DNA"/>
</dbReference>
<dbReference type="SMART" id="SM00382">
    <property type="entry name" value="AAA"/>
    <property type="match status" value="1"/>
</dbReference>
<evidence type="ECO:0000256" key="5">
    <source>
        <dbReference type="ARBA" id="ARBA00022840"/>
    </source>
</evidence>
<dbReference type="GO" id="GO:0016887">
    <property type="term" value="F:ATP hydrolysis activity"/>
    <property type="evidence" value="ECO:0007669"/>
    <property type="project" value="InterPro"/>
</dbReference>
<dbReference type="PROSITE" id="PS00674">
    <property type="entry name" value="AAA"/>
    <property type="match status" value="1"/>
</dbReference>
<evidence type="ECO:0000256" key="7">
    <source>
        <dbReference type="RuleBase" id="RU003651"/>
    </source>
</evidence>
<feature type="compositionally biased region" description="Acidic residues" evidence="8">
    <location>
        <begin position="99"/>
        <end position="109"/>
    </location>
</feature>
<organism evidence="10 11">
    <name type="scientific">Euplotes crassus</name>
    <dbReference type="NCBI Taxonomy" id="5936"/>
    <lineage>
        <taxon>Eukaryota</taxon>
        <taxon>Sar</taxon>
        <taxon>Alveolata</taxon>
        <taxon>Ciliophora</taxon>
        <taxon>Intramacronucleata</taxon>
        <taxon>Spirotrichea</taxon>
        <taxon>Hypotrichia</taxon>
        <taxon>Euplotida</taxon>
        <taxon>Euplotidae</taxon>
        <taxon>Moneuplotes</taxon>
    </lineage>
</organism>
<evidence type="ECO:0000256" key="8">
    <source>
        <dbReference type="SAM" id="MobiDB-lite"/>
    </source>
</evidence>
<dbReference type="InterPro" id="IPR003593">
    <property type="entry name" value="AAA+_ATPase"/>
</dbReference>
<dbReference type="InterPro" id="IPR007330">
    <property type="entry name" value="MIT_dom"/>
</dbReference>
<reference evidence="10" key="1">
    <citation type="submission" date="2023-07" db="EMBL/GenBank/DDBJ databases">
        <authorList>
            <consortium name="AG Swart"/>
            <person name="Singh M."/>
            <person name="Singh A."/>
            <person name="Seah K."/>
            <person name="Emmerich C."/>
        </authorList>
    </citation>
    <scope>NUCLEOTIDE SEQUENCE</scope>
    <source>
        <strain evidence="10">DP1</strain>
    </source>
</reference>
<dbReference type="Pfam" id="PF17862">
    <property type="entry name" value="AAA_lid_3"/>
    <property type="match status" value="1"/>
</dbReference>
<evidence type="ECO:0000259" key="9">
    <source>
        <dbReference type="SMART" id="SM00382"/>
    </source>
</evidence>
<accession>A0AAD1XDQ1</accession>
<dbReference type="InterPro" id="IPR003959">
    <property type="entry name" value="ATPase_AAA_core"/>
</dbReference>
<dbReference type="AlphaFoldDB" id="A0AAD1XDQ1"/>
<feature type="domain" description="AAA+ ATPase" evidence="9">
    <location>
        <begin position="161"/>
        <end position="296"/>
    </location>
</feature>
<protein>
    <recommendedName>
        <fullName evidence="9">AAA+ ATPase domain-containing protein</fullName>
    </recommendedName>
</protein>
<sequence>MTDPSKRRKEYSDYLEKARECEDSEDFDQAFSYYLKASNTLQLLYKYEEHNYKLKQIYKDKLREVVERAEEIKKLCKGKKKVVKAGGGGSRKAKKGGDSSDEEDKEDNDELRKGIENSIVGENPDVHWDDVAGLEGAKSALKEAVILPTRYPQLFEGERKPWTGILLYGPPGTGKSFLAKACATEAKGTFFSVKSSDLLSKFLGDTEKQVKNLFEIARERNPSIIFIDEIDSICGARGEGEHETMRRVKTEILVQMQGVGSDNKNVLVLGATNLPWEIDPAVRRRFERRIYISLPDEYSRKEIVRHHLGKTPHDLTEEDLEEIATETDGFSGSDLSTLTKDAIMSPLRKCQDATRFVKTPSGTFVPTYASDPRGQDMAMMDIEPALLEAPKICLDDFHNALVKTKATVAQDDLEKYVKWTEEFGQDG</sequence>
<keyword evidence="4" id="KW-0967">Endosome</keyword>
<dbReference type="PANTHER" id="PTHR23074">
    <property type="entry name" value="AAA DOMAIN-CONTAINING"/>
    <property type="match status" value="1"/>
</dbReference>
<dbReference type="Gene3D" id="1.10.8.60">
    <property type="match status" value="1"/>
</dbReference>
<evidence type="ECO:0000256" key="4">
    <source>
        <dbReference type="ARBA" id="ARBA00022753"/>
    </source>
</evidence>
<dbReference type="GO" id="GO:0005524">
    <property type="term" value="F:ATP binding"/>
    <property type="evidence" value="ECO:0007669"/>
    <property type="project" value="UniProtKB-KW"/>
</dbReference>
<dbReference type="Pfam" id="PF04212">
    <property type="entry name" value="MIT"/>
    <property type="match status" value="1"/>
</dbReference>
<dbReference type="InterPro" id="IPR027417">
    <property type="entry name" value="P-loop_NTPase"/>
</dbReference>
<dbReference type="InterPro" id="IPR036181">
    <property type="entry name" value="MIT_dom_sf"/>
</dbReference>
<dbReference type="GO" id="GO:0007033">
    <property type="term" value="P:vacuole organization"/>
    <property type="evidence" value="ECO:0007669"/>
    <property type="project" value="TreeGrafter"/>
</dbReference>
<dbReference type="GO" id="GO:0010008">
    <property type="term" value="C:endosome membrane"/>
    <property type="evidence" value="ECO:0007669"/>
    <property type="project" value="UniProtKB-SubCell"/>
</dbReference>
<dbReference type="InterPro" id="IPR003960">
    <property type="entry name" value="ATPase_AAA_CS"/>
</dbReference>
<dbReference type="SUPFAM" id="SSF52540">
    <property type="entry name" value="P-loop containing nucleoside triphosphate hydrolases"/>
    <property type="match status" value="1"/>
</dbReference>
<dbReference type="InterPro" id="IPR050304">
    <property type="entry name" value="MT-severing_AAA_ATPase"/>
</dbReference>
<keyword evidence="6" id="KW-0472">Membrane</keyword>
<dbReference type="FunFam" id="1.10.8.60:FF:000015">
    <property type="entry name" value="vacuolar protein sorting-associated protein 4A"/>
    <property type="match status" value="1"/>
</dbReference>
<gene>
    <name evidence="10" type="ORF">ECRASSUSDP1_LOCUS8125</name>
</gene>